<reference evidence="2" key="2">
    <citation type="submission" date="2020-09" db="EMBL/GenBank/DDBJ databases">
        <authorList>
            <person name="Sun Q."/>
            <person name="Kim S."/>
        </authorList>
    </citation>
    <scope>NUCLEOTIDE SEQUENCE</scope>
    <source>
        <strain evidence="2">KCTC 42590</strain>
    </source>
</reference>
<dbReference type="PANTHER" id="PTHR46623">
    <property type="entry name" value="CARBOXYMETHYLENEBUTENOLIDASE-RELATED"/>
    <property type="match status" value="1"/>
</dbReference>
<dbReference type="RefSeq" id="WP_191250170.1">
    <property type="nucleotide sequence ID" value="NZ_BNCI01000001.1"/>
</dbReference>
<dbReference type="Proteomes" id="UP000630923">
    <property type="component" value="Unassembled WGS sequence"/>
</dbReference>
<feature type="domain" description="Dienelactone hydrolase" evidence="1">
    <location>
        <begin position="16"/>
        <end position="231"/>
    </location>
</feature>
<protein>
    <submittedName>
        <fullName evidence="2">Carboxymethylenebutenolidase</fullName>
    </submittedName>
</protein>
<dbReference type="InterPro" id="IPR051049">
    <property type="entry name" value="Dienelactone_hydrolase-like"/>
</dbReference>
<accession>A0A919ALL1</accession>
<dbReference type="InterPro" id="IPR029058">
    <property type="entry name" value="AB_hydrolase_fold"/>
</dbReference>
<evidence type="ECO:0000313" key="2">
    <source>
        <dbReference type="EMBL" id="GHF15544.1"/>
    </source>
</evidence>
<dbReference type="PANTHER" id="PTHR46623:SF6">
    <property type="entry name" value="ALPHA_BETA-HYDROLASES SUPERFAMILY PROTEIN"/>
    <property type="match status" value="1"/>
</dbReference>
<sequence>MAFDISIEAQDGTGSFGAYVARPKTDANAPVIIAIQEIFGVNAGMREICDTLADQGYIAICPDLFWRHKPGIELTDKTDAELQQAFDLFGSFDMAKGIEDLKATYETAKTLPGSTGRVGAVGYCLGGFLAYMVACNQLADATVSYYGVSIESTLQEADNIASPLMLHIAKKDQFVSPEAQEKIHTGLGTNKFVSLYSYDADHAFARPNGNHYDSDCATLANKRTADFFAAHLK</sequence>
<organism evidence="2 3">
    <name type="scientific">Kordiimonas sediminis</name>
    <dbReference type="NCBI Taxonomy" id="1735581"/>
    <lineage>
        <taxon>Bacteria</taxon>
        <taxon>Pseudomonadati</taxon>
        <taxon>Pseudomonadota</taxon>
        <taxon>Alphaproteobacteria</taxon>
        <taxon>Kordiimonadales</taxon>
        <taxon>Kordiimonadaceae</taxon>
        <taxon>Kordiimonas</taxon>
    </lineage>
</organism>
<dbReference type="InterPro" id="IPR002925">
    <property type="entry name" value="Dienelactn_hydro"/>
</dbReference>
<reference evidence="2" key="1">
    <citation type="journal article" date="2014" name="Int. J. Syst. Evol. Microbiol.">
        <title>Complete genome sequence of Corynebacterium casei LMG S-19264T (=DSM 44701T), isolated from a smear-ripened cheese.</title>
        <authorList>
            <consortium name="US DOE Joint Genome Institute (JGI-PGF)"/>
            <person name="Walter F."/>
            <person name="Albersmeier A."/>
            <person name="Kalinowski J."/>
            <person name="Ruckert C."/>
        </authorList>
    </citation>
    <scope>NUCLEOTIDE SEQUENCE</scope>
    <source>
        <strain evidence="2">KCTC 42590</strain>
    </source>
</reference>
<proteinExistence type="predicted"/>
<dbReference type="Pfam" id="PF01738">
    <property type="entry name" value="DLH"/>
    <property type="match status" value="1"/>
</dbReference>
<evidence type="ECO:0000313" key="3">
    <source>
        <dbReference type="Proteomes" id="UP000630923"/>
    </source>
</evidence>
<dbReference type="SUPFAM" id="SSF53474">
    <property type="entry name" value="alpha/beta-Hydrolases"/>
    <property type="match status" value="1"/>
</dbReference>
<dbReference type="Gene3D" id="3.40.50.1820">
    <property type="entry name" value="alpha/beta hydrolase"/>
    <property type="match status" value="1"/>
</dbReference>
<dbReference type="EMBL" id="BNCI01000001">
    <property type="protein sequence ID" value="GHF15544.1"/>
    <property type="molecule type" value="Genomic_DNA"/>
</dbReference>
<keyword evidence="3" id="KW-1185">Reference proteome</keyword>
<comment type="caution">
    <text evidence="2">The sequence shown here is derived from an EMBL/GenBank/DDBJ whole genome shotgun (WGS) entry which is preliminary data.</text>
</comment>
<dbReference type="GO" id="GO:0016787">
    <property type="term" value="F:hydrolase activity"/>
    <property type="evidence" value="ECO:0007669"/>
    <property type="project" value="InterPro"/>
</dbReference>
<dbReference type="AlphaFoldDB" id="A0A919ALL1"/>
<gene>
    <name evidence="2" type="ORF">GCM10017044_07140</name>
</gene>
<name>A0A919ALL1_9PROT</name>
<evidence type="ECO:0000259" key="1">
    <source>
        <dbReference type="Pfam" id="PF01738"/>
    </source>
</evidence>